<dbReference type="PIRSF" id="PIRSF028744">
    <property type="entry name" value="Addict_mod_HI1419"/>
    <property type="match status" value="1"/>
</dbReference>
<dbReference type="EMBL" id="JAAGSC010000031">
    <property type="protein sequence ID" value="NDY94773.1"/>
    <property type="molecule type" value="Genomic_DNA"/>
</dbReference>
<proteinExistence type="predicted"/>
<dbReference type="PANTHER" id="PTHR41791:SF1">
    <property type="entry name" value="SSL7039 PROTEIN"/>
    <property type="match status" value="1"/>
</dbReference>
<dbReference type="AlphaFoldDB" id="A0A845USF9"/>
<dbReference type="PANTHER" id="PTHR41791">
    <property type="entry name" value="SSL7039 PROTEIN"/>
    <property type="match status" value="1"/>
</dbReference>
<evidence type="ECO:0000313" key="1">
    <source>
        <dbReference type="EMBL" id="NDY94773.1"/>
    </source>
</evidence>
<evidence type="ECO:0000313" key="2">
    <source>
        <dbReference type="Proteomes" id="UP000484885"/>
    </source>
</evidence>
<protein>
    <submittedName>
        <fullName evidence="1">Type II toxin-antitoxin system RelE/ParE family toxin</fullName>
    </submittedName>
</protein>
<accession>A0A845USF9</accession>
<keyword evidence="2" id="KW-1185">Reference proteome</keyword>
<gene>
    <name evidence="1" type="ORF">G3I74_03415</name>
</gene>
<dbReference type="Proteomes" id="UP000484885">
    <property type="component" value="Unassembled WGS sequence"/>
</dbReference>
<dbReference type="InterPro" id="IPR014056">
    <property type="entry name" value="TypeIITA-like_toxin_pred"/>
</dbReference>
<sequence>MYQIRQTDVFDKWLNRLRDRRAKARIIARLDSARLGNLGDCKSVGPAIREMRIHFGPGYRVYFSRRKNVVLLLLCGGSKTTQRRDIERAKKLLDEIEE</sequence>
<name>A0A845USF9_9GAMM</name>
<organism evidence="1 2">
    <name type="scientific">Wenzhouxiangella limi</name>
    <dbReference type="NCBI Taxonomy" id="2707351"/>
    <lineage>
        <taxon>Bacteria</taxon>
        <taxon>Pseudomonadati</taxon>
        <taxon>Pseudomonadota</taxon>
        <taxon>Gammaproteobacteria</taxon>
        <taxon>Chromatiales</taxon>
        <taxon>Wenzhouxiangellaceae</taxon>
        <taxon>Wenzhouxiangella</taxon>
    </lineage>
</organism>
<reference evidence="1 2" key="1">
    <citation type="submission" date="2020-02" db="EMBL/GenBank/DDBJ databases">
        <authorList>
            <person name="Zhang X.-Y."/>
        </authorList>
    </citation>
    <scope>NUCLEOTIDE SEQUENCE [LARGE SCALE GENOMIC DNA]</scope>
    <source>
        <strain evidence="1 2">C33</strain>
    </source>
</reference>
<comment type="caution">
    <text evidence="1">The sequence shown here is derived from an EMBL/GenBank/DDBJ whole genome shotgun (WGS) entry which is preliminary data.</text>
</comment>
<dbReference type="RefSeq" id="WP_164210157.1">
    <property type="nucleotide sequence ID" value="NZ_JAAGSC010000031.1"/>
</dbReference>
<dbReference type="NCBIfam" id="TIGR02683">
    <property type="entry name" value="upstrm_HI1419"/>
    <property type="match status" value="1"/>
</dbReference>